<accession>A0A8A7KFZ5</accession>
<gene>
    <name evidence="1" type="ORF">GM661_01780</name>
</gene>
<sequence length="98" mass="11323">MEIDFNKIQDRLCNHTEILVLSKMEELLQTSEFKGICTCEQCLLDMASYALNRLPAKYFSCREGELQTRITEFENQIQVDVISIITKAIKAVAKDPRH</sequence>
<dbReference type="Pfam" id="PF10719">
    <property type="entry name" value="ComFB"/>
    <property type="match status" value="1"/>
</dbReference>
<name>A0A8A7KFZ5_9FIRM</name>
<dbReference type="Proteomes" id="UP000665020">
    <property type="component" value="Chromosome"/>
</dbReference>
<protein>
    <submittedName>
        <fullName evidence="1">Competence protein ComFB</fullName>
    </submittedName>
</protein>
<reference evidence="1" key="1">
    <citation type="submission" date="2019-12" db="EMBL/GenBank/DDBJ databases">
        <authorList>
            <person name="zhang j."/>
            <person name="sun C.M."/>
        </authorList>
    </citation>
    <scope>NUCLEOTIDE SEQUENCE</scope>
    <source>
        <strain evidence="1">NS-1</strain>
    </source>
</reference>
<dbReference type="RefSeq" id="WP_125987587.1">
    <property type="nucleotide sequence ID" value="NZ_CP046640.1"/>
</dbReference>
<dbReference type="AlphaFoldDB" id="A0A8A7KFZ5"/>
<evidence type="ECO:0000313" key="1">
    <source>
        <dbReference type="EMBL" id="QTL96792.1"/>
    </source>
</evidence>
<dbReference type="KEGG" id="ifn:GM661_01780"/>
<dbReference type="InterPro" id="IPR019657">
    <property type="entry name" value="ComFB"/>
</dbReference>
<organism evidence="1 2">
    <name type="scientific">Iocasia fonsfrigidae</name>
    <dbReference type="NCBI Taxonomy" id="2682810"/>
    <lineage>
        <taxon>Bacteria</taxon>
        <taxon>Bacillati</taxon>
        <taxon>Bacillota</taxon>
        <taxon>Clostridia</taxon>
        <taxon>Halanaerobiales</taxon>
        <taxon>Halanaerobiaceae</taxon>
        <taxon>Iocasia</taxon>
    </lineage>
</organism>
<proteinExistence type="predicted"/>
<evidence type="ECO:0000313" key="2">
    <source>
        <dbReference type="Proteomes" id="UP000665020"/>
    </source>
</evidence>
<keyword evidence="2" id="KW-1185">Reference proteome</keyword>
<dbReference type="EMBL" id="CP046640">
    <property type="protein sequence ID" value="QTL96792.1"/>
    <property type="molecule type" value="Genomic_DNA"/>
</dbReference>